<proteinExistence type="predicted"/>
<dbReference type="SUPFAM" id="SSF48452">
    <property type="entry name" value="TPR-like"/>
    <property type="match status" value="1"/>
</dbReference>
<dbReference type="InterPro" id="IPR011990">
    <property type="entry name" value="TPR-like_helical_dom_sf"/>
</dbReference>
<evidence type="ECO:0000313" key="4">
    <source>
        <dbReference type="Proteomes" id="UP000249819"/>
    </source>
</evidence>
<comment type="caution">
    <text evidence="3">The sequence shown here is derived from an EMBL/GenBank/DDBJ whole genome shotgun (WGS) entry which is preliminary data.</text>
</comment>
<feature type="domain" description="SusD-like N-terminal" evidence="2">
    <location>
        <begin position="22"/>
        <end position="233"/>
    </location>
</feature>
<keyword evidence="1" id="KW-0732">Signal</keyword>
<evidence type="ECO:0000259" key="2">
    <source>
        <dbReference type="Pfam" id="PF14322"/>
    </source>
</evidence>
<evidence type="ECO:0000256" key="1">
    <source>
        <dbReference type="SAM" id="SignalP"/>
    </source>
</evidence>
<gene>
    <name evidence="3" type="ORF">CLV59_104444</name>
</gene>
<dbReference type="EMBL" id="QLMA01000004">
    <property type="protein sequence ID" value="RAJ82219.1"/>
    <property type="molecule type" value="Genomic_DNA"/>
</dbReference>
<feature type="chain" id="PRO_5016353950" evidence="1">
    <location>
        <begin position="20"/>
        <end position="451"/>
    </location>
</feature>
<name>A0A327VZ10_9BACT</name>
<dbReference type="Gene3D" id="1.25.40.390">
    <property type="match status" value="1"/>
</dbReference>
<dbReference type="Pfam" id="PF14322">
    <property type="entry name" value="SusD-like_3"/>
    <property type="match status" value="1"/>
</dbReference>
<dbReference type="OrthoDB" id="1097962at2"/>
<feature type="signal peptide" evidence="1">
    <location>
        <begin position="1"/>
        <end position="19"/>
    </location>
</feature>
<accession>A0A327VZ10</accession>
<dbReference type="PROSITE" id="PS51257">
    <property type="entry name" value="PROKAR_LIPOPROTEIN"/>
    <property type="match status" value="1"/>
</dbReference>
<organism evidence="3 4">
    <name type="scientific">Chitinophaga dinghuensis</name>
    <dbReference type="NCBI Taxonomy" id="1539050"/>
    <lineage>
        <taxon>Bacteria</taxon>
        <taxon>Pseudomonadati</taxon>
        <taxon>Bacteroidota</taxon>
        <taxon>Chitinophagia</taxon>
        <taxon>Chitinophagales</taxon>
        <taxon>Chitinophagaceae</taxon>
        <taxon>Chitinophaga</taxon>
    </lineage>
</organism>
<dbReference type="AlphaFoldDB" id="A0A327VZ10"/>
<reference evidence="3 4" key="1">
    <citation type="submission" date="2018-06" db="EMBL/GenBank/DDBJ databases">
        <title>Genomic Encyclopedia of Archaeal and Bacterial Type Strains, Phase II (KMG-II): from individual species to whole genera.</title>
        <authorList>
            <person name="Goeker M."/>
        </authorList>
    </citation>
    <scope>NUCLEOTIDE SEQUENCE [LARGE SCALE GENOMIC DNA]</scope>
    <source>
        <strain evidence="3 4">DSM 29821</strain>
    </source>
</reference>
<sequence>MKRYIINCLVAVVVIAASSCNKFLDVKPETSVGVDEAYQTPEGFKQHLNGVYLQLAAKEAYGGIIYPVAAELLGQRYQQGDNVGTNYTYADVAGYNYTAAGPKALFNSIWSGLYKQIANLNMILQNIDAKKNIFDDKTFRMVKGEALALRTFCYFDLMRFYGPVYKTDSTAPAIPYYTHTTADPGAYLPAKQVMDSILRDGVRAYQLLDTSMDQDWGRMTHFGTAALLARMYLYRGDKENAFAKAMEVMSAQAVWWNFTKYTDVSKDPVLSGDALFTLQNTKLVDVFNSWFSPAIITPSRMLYANPNVLSTTYEGKTDDPRNSTYVWNVPAGSTITFKCFYKFQAAQRMPIIRGSECFLIAAETAANPADGWRYLNVVRGVRNTPMNTIGLLSDAIEKEYRKEFWGEGQIFFYYKRLFTASIPSGVVDGQKVSMTAKTYQVPVPDAESNIH</sequence>
<dbReference type="RefSeq" id="WP_111592750.1">
    <property type="nucleotide sequence ID" value="NZ_QLMA01000004.1"/>
</dbReference>
<dbReference type="Proteomes" id="UP000249819">
    <property type="component" value="Unassembled WGS sequence"/>
</dbReference>
<evidence type="ECO:0000313" key="3">
    <source>
        <dbReference type="EMBL" id="RAJ82219.1"/>
    </source>
</evidence>
<keyword evidence="4" id="KW-1185">Reference proteome</keyword>
<protein>
    <submittedName>
        <fullName evidence="3">Putative outer membrane starch-binding protein</fullName>
    </submittedName>
</protein>
<dbReference type="InterPro" id="IPR033985">
    <property type="entry name" value="SusD-like_N"/>
</dbReference>